<dbReference type="Proteomes" id="UP000548423">
    <property type="component" value="Unassembled WGS sequence"/>
</dbReference>
<evidence type="ECO:0000313" key="3">
    <source>
        <dbReference type="Proteomes" id="UP000548423"/>
    </source>
</evidence>
<feature type="domain" description="Glycoside hydrolase 123 catalytic" evidence="1">
    <location>
        <begin position="171"/>
        <end position="500"/>
    </location>
</feature>
<comment type="caution">
    <text evidence="2">The sequence shown here is derived from an EMBL/GenBank/DDBJ whole genome shotgun (WGS) entry which is preliminary data.</text>
</comment>
<dbReference type="EMBL" id="JACCBX010000001">
    <property type="protein sequence ID" value="NYE03429.1"/>
    <property type="molecule type" value="Genomic_DNA"/>
</dbReference>
<evidence type="ECO:0000259" key="1">
    <source>
        <dbReference type="Pfam" id="PF13320"/>
    </source>
</evidence>
<accession>A0A852T6G3</accession>
<sequence>MELEFVTRCLSSLTKVFADQELKDQDFNKGSALLNESYSFQVAYKSRTLVKNIKVKVNSAFHDKITVRSVGLVPSELPCYHDHDDLILKSTPGLYPDPLYPIHAKDGLIAFPEQWRSVWITVDLQGDSNPGRYTIDVSFEKENGECLGKQAFELEVIAAELPKQKLIHTEWFHTDCLATHYHVDVFSEEHWRRIGQFVQMAAKHGMNMILTPLFTPPLDTAVGGERPTVQLVDVEKSGETFHFHFEKLKRWIDLCSKQGIEYFEFSHLFTQWGAKHAPKIVGIENGEFKQFFGWETDAAGVEYRGFLQQFLPSLLEFINENALEDQCFFHVSDEPHLPQVESYENASRILQEYVKDFPVIDALSDYTFYEKGLVQTPIPSNDHIQPFLENGVENLWTYYCCAQYKKVANRFFSMPSFRNRVLGIQLYKYKISGFLHWGYNFWYAQYSKKAIDPFKNTDANHAFPSGDAFLVYPGEDGPIESIRLEVLNEALQDLRALQLLESLVGREQVLTFLEEGLDYEITFDQYPQDQEWYLLKREQMNNKIKEITLTTDLSSRKKV</sequence>
<protein>
    <recommendedName>
        <fullName evidence="1">Glycoside hydrolase 123 catalytic domain-containing protein</fullName>
    </recommendedName>
</protein>
<name>A0A852T6G3_9BACI</name>
<dbReference type="AlphaFoldDB" id="A0A852T6G3"/>
<proteinExistence type="predicted"/>
<dbReference type="Pfam" id="PF13320">
    <property type="entry name" value="GH123_cat"/>
    <property type="match status" value="1"/>
</dbReference>
<reference evidence="3" key="1">
    <citation type="submission" date="2020-07" db="EMBL/GenBank/DDBJ databases">
        <authorList>
            <person name="Partida-Martinez L."/>
            <person name="Huntemann M."/>
            <person name="Clum A."/>
            <person name="Wang J."/>
            <person name="Palaniappan K."/>
            <person name="Ritter S."/>
            <person name="Chen I.-M."/>
            <person name="Stamatis D."/>
            <person name="Reddy T."/>
            <person name="O'Malley R."/>
            <person name="Daum C."/>
            <person name="Shapiro N."/>
            <person name="Ivanova N."/>
            <person name="Kyrpides N."/>
            <person name="Woyke T."/>
        </authorList>
    </citation>
    <scope>NUCLEOTIDE SEQUENCE [LARGE SCALE GENOMIC DNA]</scope>
    <source>
        <strain evidence="3">AT2.8</strain>
    </source>
</reference>
<organism evidence="2 3">
    <name type="scientific">Neobacillus niacini</name>
    <dbReference type="NCBI Taxonomy" id="86668"/>
    <lineage>
        <taxon>Bacteria</taxon>
        <taxon>Bacillati</taxon>
        <taxon>Bacillota</taxon>
        <taxon>Bacilli</taxon>
        <taxon>Bacillales</taxon>
        <taxon>Bacillaceae</taxon>
        <taxon>Neobacillus</taxon>
    </lineage>
</organism>
<dbReference type="InterPro" id="IPR025150">
    <property type="entry name" value="GH123_cat"/>
</dbReference>
<evidence type="ECO:0000313" key="2">
    <source>
        <dbReference type="EMBL" id="NYE03429.1"/>
    </source>
</evidence>
<reference evidence="3" key="2">
    <citation type="submission" date="2020-08" db="EMBL/GenBank/DDBJ databases">
        <title>The Agave Microbiome: Exploring the role of microbial communities in plant adaptations to desert environments.</title>
        <authorList>
            <person name="Partida-Martinez L.P."/>
        </authorList>
    </citation>
    <scope>NUCLEOTIDE SEQUENCE [LARGE SCALE GENOMIC DNA]</scope>
    <source>
        <strain evidence="3">AT2.8</strain>
    </source>
</reference>
<gene>
    <name evidence="2" type="ORF">F4694_000148</name>
</gene>